<accession>A0A7L5E1X4</accession>
<reference evidence="1 2" key="1">
    <citation type="submission" date="2020-04" db="EMBL/GenBank/DDBJ databases">
        <title>Genome sequencing of novel species.</title>
        <authorList>
            <person name="Heo J."/>
            <person name="Kim S.-J."/>
            <person name="Kim J.-S."/>
            <person name="Hong S.-B."/>
            <person name="Kwon S.-W."/>
        </authorList>
    </citation>
    <scope>NUCLEOTIDE SEQUENCE [LARGE SCALE GENOMIC DNA]</scope>
    <source>
        <strain evidence="1 2">CJU-R4</strain>
        <plasmid evidence="1 2">unnamed2</plasmid>
    </source>
</reference>
<evidence type="ECO:0000313" key="1">
    <source>
        <dbReference type="EMBL" id="QJD81700.1"/>
    </source>
</evidence>
<dbReference type="RefSeq" id="WP_169553717.1">
    <property type="nucleotide sequence ID" value="NZ_CP051679.1"/>
</dbReference>
<sequence>MPSLLFKAQLIDQAGKSRIQVARILFGVDSPEEKEKTFRLICKSKYPHLHIQEPLSITPAPLD</sequence>
<keyword evidence="2" id="KW-1185">Reference proteome</keyword>
<dbReference type="EMBL" id="CP051679">
    <property type="protein sequence ID" value="QJD81700.1"/>
    <property type="molecule type" value="Genomic_DNA"/>
</dbReference>
<dbReference type="KEGG" id="srho:HH216_25415"/>
<dbReference type="AlphaFoldDB" id="A0A7L5E1X4"/>
<keyword evidence="1" id="KW-0614">Plasmid</keyword>
<gene>
    <name evidence="1" type="ORF">HH216_25415</name>
</gene>
<proteinExistence type="predicted"/>
<protein>
    <submittedName>
        <fullName evidence="1">Uncharacterized protein</fullName>
    </submittedName>
</protein>
<evidence type="ECO:0000313" key="2">
    <source>
        <dbReference type="Proteomes" id="UP000501128"/>
    </source>
</evidence>
<geneLocation type="plasmid" evidence="1 2">
    <name>unnamed2</name>
</geneLocation>
<name>A0A7L5E1X4_9BACT</name>
<dbReference type="Proteomes" id="UP000501128">
    <property type="component" value="Plasmid unnamed2"/>
</dbReference>
<organism evidence="1 2">
    <name type="scientific">Spirosoma rhododendri</name>
    <dbReference type="NCBI Taxonomy" id="2728024"/>
    <lineage>
        <taxon>Bacteria</taxon>
        <taxon>Pseudomonadati</taxon>
        <taxon>Bacteroidota</taxon>
        <taxon>Cytophagia</taxon>
        <taxon>Cytophagales</taxon>
        <taxon>Cytophagaceae</taxon>
        <taxon>Spirosoma</taxon>
    </lineage>
</organism>